<dbReference type="CDD" id="cd03116">
    <property type="entry name" value="MobB"/>
    <property type="match status" value="1"/>
</dbReference>
<sequence length="168" mass="18325">MTERVFGITGWKNSGKTTLTVRLTAALAERGLKVATVKHAHHSFEVDQPGTDSFRHREAGATETAIVSGRRWALMHELRGEDEPSLTDILDRLSPSDVVLVEGYKREPHPKIECRRLDALDRTPLAGAVPGVVAVASDSPEEGVSLPLFALDDIEGIADFIVRHLGII</sequence>
<dbReference type="NCBIfam" id="TIGR00176">
    <property type="entry name" value="mobB"/>
    <property type="match status" value="1"/>
</dbReference>
<dbReference type="PANTHER" id="PTHR40072:SF1">
    <property type="entry name" value="MOLYBDOPTERIN-GUANINE DINUCLEOTIDE BIOSYNTHESIS ADAPTER PROTEIN"/>
    <property type="match status" value="1"/>
</dbReference>
<dbReference type="SUPFAM" id="SSF52540">
    <property type="entry name" value="P-loop containing nucleoside triphosphate hydrolases"/>
    <property type="match status" value="1"/>
</dbReference>
<dbReference type="Gene3D" id="3.40.50.300">
    <property type="entry name" value="P-loop containing nucleotide triphosphate hydrolases"/>
    <property type="match status" value="1"/>
</dbReference>
<organism evidence="2 3">
    <name type="scientific">Chelativorans salis</name>
    <dbReference type="NCBI Taxonomy" id="2978478"/>
    <lineage>
        <taxon>Bacteria</taxon>
        <taxon>Pseudomonadati</taxon>
        <taxon>Pseudomonadota</taxon>
        <taxon>Alphaproteobacteria</taxon>
        <taxon>Hyphomicrobiales</taxon>
        <taxon>Phyllobacteriaceae</taxon>
        <taxon>Chelativorans</taxon>
    </lineage>
</organism>
<accession>A0ABT2LNV1</accession>
<evidence type="ECO:0000259" key="1">
    <source>
        <dbReference type="Pfam" id="PF03205"/>
    </source>
</evidence>
<gene>
    <name evidence="2" type="primary">mobB</name>
    <name evidence="2" type="ORF">N5A92_10820</name>
</gene>
<evidence type="ECO:0000313" key="2">
    <source>
        <dbReference type="EMBL" id="MCT7375522.1"/>
    </source>
</evidence>
<dbReference type="PANTHER" id="PTHR40072">
    <property type="entry name" value="MOLYBDOPTERIN-GUANINE DINUCLEOTIDE BIOSYNTHESIS ADAPTER PROTEIN-RELATED"/>
    <property type="match status" value="1"/>
</dbReference>
<comment type="caution">
    <text evidence="2">The sequence shown here is derived from an EMBL/GenBank/DDBJ whole genome shotgun (WGS) entry which is preliminary data.</text>
</comment>
<protein>
    <submittedName>
        <fullName evidence="2">Molybdopterin-guanine dinucleotide biosynthesis protein B</fullName>
    </submittedName>
</protein>
<dbReference type="InterPro" id="IPR052539">
    <property type="entry name" value="MGD_biosynthesis_adapter"/>
</dbReference>
<dbReference type="InterPro" id="IPR004435">
    <property type="entry name" value="MobB_dom"/>
</dbReference>
<proteinExistence type="predicted"/>
<dbReference type="Proteomes" id="UP001320831">
    <property type="component" value="Unassembled WGS sequence"/>
</dbReference>
<reference evidence="2 3" key="1">
    <citation type="submission" date="2022-09" db="EMBL/GenBank/DDBJ databases">
        <title>Chelativorans salina sp. nov., a novel slightly halophilic bacterium isolated from a saline lake sediment enrichment.</title>
        <authorList>
            <person name="Gao L."/>
            <person name="Fang B.-Z."/>
            <person name="Li W.-J."/>
        </authorList>
    </citation>
    <scope>NUCLEOTIDE SEQUENCE [LARGE SCALE GENOMIC DNA]</scope>
    <source>
        <strain evidence="2 3">EGI FJ00035</strain>
    </source>
</reference>
<feature type="domain" description="Molybdopterin-guanine dinucleotide biosynthesis protein B (MobB)" evidence="1">
    <location>
        <begin position="5"/>
        <end position="138"/>
    </location>
</feature>
<dbReference type="RefSeq" id="WP_260902572.1">
    <property type="nucleotide sequence ID" value="NZ_JAOCZP010000003.1"/>
</dbReference>
<name>A0ABT2LNV1_9HYPH</name>
<evidence type="ECO:0000313" key="3">
    <source>
        <dbReference type="Proteomes" id="UP001320831"/>
    </source>
</evidence>
<keyword evidence="3" id="KW-1185">Reference proteome</keyword>
<dbReference type="EMBL" id="JAOCZP010000003">
    <property type="protein sequence ID" value="MCT7375522.1"/>
    <property type="molecule type" value="Genomic_DNA"/>
</dbReference>
<dbReference type="Pfam" id="PF03205">
    <property type="entry name" value="MobB"/>
    <property type="match status" value="1"/>
</dbReference>
<dbReference type="InterPro" id="IPR027417">
    <property type="entry name" value="P-loop_NTPase"/>
</dbReference>